<keyword evidence="2" id="KW-1185">Reference proteome</keyword>
<dbReference type="EMBL" id="JADQDM010000015">
    <property type="protein sequence ID" value="MBF9223450.1"/>
    <property type="molecule type" value="Genomic_DNA"/>
</dbReference>
<proteinExistence type="predicted"/>
<name>A0ABS0I910_9BACT</name>
<gene>
    <name evidence="1" type="ORF">I2H31_20265</name>
</gene>
<evidence type="ECO:0000313" key="2">
    <source>
        <dbReference type="Proteomes" id="UP000618931"/>
    </source>
</evidence>
<reference evidence="1 2" key="1">
    <citation type="submission" date="2020-11" db="EMBL/GenBank/DDBJ databases">
        <authorList>
            <person name="Kim M.K."/>
        </authorList>
    </citation>
    <scope>NUCLEOTIDE SEQUENCE [LARGE SCALE GENOMIC DNA]</scope>
    <source>
        <strain evidence="1 2">BT662</strain>
    </source>
</reference>
<dbReference type="Proteomes" id="UP000618931">
    <property type="component" value="Unassembled WGS sequence"/>
</dbReference>
<protein>
    <submittedName>
        <fullName evidence="1">Uncharacterized protein</fullName>
    </submittedName>
</protein>
<organism evidence="1 2">
    <name type="scientific">Hymenobacter ruricola</name>
    <dbReference type="NCBI Taxonomy" id="2791023"/>
    <lineage>
        <taxon>Bacteria</taxon>
        <taxon>Pseudomonadati</taxon>
        <taxon>Bacteroidota</taxon>
        <taxon>Cytophagia</taxon>
        <taxon>Cytophagales</taxon>
        <taxon>Hymenobacteraceae</taxon>
        <taxon>Hymenobacter</taxon>
    </lineage>
</organism>
<evidence type="ECO:0000313" key="1">
    <source>
        <dbReference type="EMBL" id="MBF9223450.1"/>
    </source>
</evidence>
<accession>A0ABS0I910</accession>
<dbReference type="RefSeq" id="WP_196294878.1">
    <property type="nucleotide sequence ID" value="NZ_JADQDM010000015.1"/>
</dbReference>
<comment type="caution">
    <text evidence="1">The sequence shown here is derived from an EMBL/GenBank/DDBJ whole genome shotgun (WGS) entry which is preliminary data.</text>
</comment>
<sequence length="428" mass="49166">MPSEITRKLAAERRQLAQLVRDTEHELRTNPDYQSYFAGYTPASVAAFIEAYAQRKARYVLHGPVQAQWRERHAAELHTEAYQRLWDIQQKKLFDLQCRWRAKEIDLPGVNIYQQFGEWEGHPERCEFLPPIEPDEVELYRAYLLSPECLDAADHYSDWRPDNWQNYADAHLTAEPDYDPDDFYADDEASQNNFHPGYLPWYRYHDRHHGTDMLALPDLRGARQKHYATLYLKAAHARQAAEKAAALGGAPVADTLPAVIAAIVADPAAPVPDPAAGHDRRTMWGHCDWDELFDEIAEAFDPTPRLRQLKQAMDAGLHHRDTDNDEVSNAFDVLMEAEELVPLEAGADDWRAALVTAATDLRKRWLAEALTTVYEQYRQRLALGLRPTPPAEHEGMSREDYEKHVLNVQREWVLGGRALCGEPQDFNY</sequence>